<reference evidence="9 10" key="1">
    <citation type="submission" date="2018-06" db="EMBL/GenBank/DDBJ databases">
        <authorList>
            <consortium name="Pathogen Informatics"/>
            <person name="Doyle S."/>
        </authorList>
    </citation>
    <scope>NUCLEOTIDE SEQUENCE [LARGE SCALE GENOMIC DNA]</scope>
    <source>
        <strain evidence="9 10">NCTC10376</strain>
    </source>
</reference>
<gene>
    <name evidence="9" type="primary">dhaM</name>
    <name evidence="9" type="ORF">NCTC10376_02483</name>
</gene>
<dbReference type="Gene3D" id="3.50.30.10">
    <property type="entry name" value="Phosphohistidine domain"/>
    <property type="match status" value="1"/>
</dbReference>
<dbReference type="NCBIfam" id="TIGR01003">
    <property type="entry name" value="PTS_HPr_family"/>
    <property type="match status" value="1"/>
</dbReference>
<dbReference type="PANTHER" id="PTHR38594:SF1">
    <property type="entry name" value="PEP-DEPENDENT DIHYDROXYACETONE KINASE, PHOSPHORYL DONOR SUBUNIT DHAM"/>
    <property type="match status" value="1"/>
</dbReference>
<sequence length="483" mass="52716">MINIVIVSHSKHLADGVAELASQMINPTHCQLAVAAGINDEEHAIGTDAVKIMTAIESLSQAQSIVVMMDLGSAILSAETAIELLEPELAEKVTLCSAPLVEGTLAAVVAASSGASLEKVIEEATNSLYPKKIQLGENFVQPKNDINAPVKLQGKEASWVVRNPHGLHVRPAATLVEILSTFQADYQLVKGNRRINPLSLNQLSLIQIRQGDEITLIASGEQEDEAITAFLELAQNGFGEAFSSDPDTTTLKGILAPIAQIKAPAFIWHETELSPVENLSEPIDIDDQIIKFNHAIKNTLNDLKQHANKANQILGEHIGAIFNGHIMMLDDDELIASVIDRIREEKISAQQSWSDEIQERIQLYCALTDPYLRARELDLRDLRNQVLYQLQDKTRPSFTPSQPAILVAKELFPSTLIQLIDSQLVGIALAKGDALSHSAIIAAEMHLPMLVNLGPSLLKITESQKLKFDINKGELVIEPITSL</sequence>
<evidence type="ECO:0000256" key="5">
    <source>
        <dbReference type="ARBA" id="ARBA00022679"/>
    </source>
</evidence>
<accession>A0A379FBA2</accession>
<keyword evidence="5 9" id="KW-0808">Transferase</keyword>
<dbReference type="InterPro" id="IPR036637">
    <property type="entry name" value="Phosphohistidine_dom_sf"/>
</dbReference>
<dbReference type="NCBIfam" id="NF008478">
    <property type="entry name" value="PRK11377.1"/>
    <property type="match status" value="1"/>
</dbReference>
<name>A0A379FBA2_PROVU</name>
<dbReference type="GO" id="GO:0009401">
    <property type="term" value="P:phosphoenolpyruvate-dependent sugar phosphotransferase system"/>
    <property type="evidence" value="ECO:0007669"/>
    <property type="project" value="InterPro"/>
</dbReference>
<dbReference type="InterPro" id="IPR039643">
    <property type="entry name" value="DhaM"/>
</dbReference>
<comment type="similarity">
    <text evidence="3">Belongs to the PEP-utilizing enzyme family.</text>
</comment>
<dbReference type="NCBIfam" id="TIGR02364">
    <property type="entry name" value="dha_pts"/>
    <property type="match status" value="1"/>
</dbReference>
<feature type="domain" description="HPr" evidence="8">
    <location>
        <begin position="154"/>
        <end position="241"/>
    </location>
</feature>
<dbReference type="Proteomes" id="UP000254331">
    <property type="component" value="Unassembled WGS sequence"/>
</dbReference>
<dbReference type="Pfam" id="PF00391">
    <property type="entry name" value="PEP-utilizers"/>
    <property type="match status" value="1"/>
</dbReference>
<dbReference type="GO" id="GO:0019563">
    <property type="term" value="P:glycerol catabolic process"/>
    <property type="evidence" value="ECO:0007669"/>
    <property type="project" value="InterPro"/>
</dbReference>
<evidence type="ECO:0000259" key="7">
    <source>
        <dbReference type="PROSITE" id="PS51096"/>
    </source>
</evidence>
<dbReference type="PRINTS" id="PR00107">
    <property type="entry name" value="PHOSPHOCPHPR"/>
</dbReference>
<dbReference type="SUPFAM" id="SSF52009">
    <property type="entry name" value="Phosphohistidine domain"/>
    <property type="match status" value="1"/>
</dbReference>
<organism evidence="9 10">
    <name type="scientific">Proteus vulgaris</name>
    <dbReference type="NCBI Taxonomy" id="585"/>
    <lineage>
        <taxon>Bacteria</taxon>
        <taxon>Pseudomonadati</taxon>
        <taxon>Pseudomonadota</taxon>
        <taxon>Gammaproteobacteria</taxon>
        <taxon>Enterobacterales</taxon>
        <taxon>Morganellaceae</taxon>
        <taxon>Proteus</taxon>
    </lineage>
</organism>
<dbReference type="PROSITE" id="PS00369">
    <property type="entry name" value="PTS_HPR_HIS"/>
    <property type="match status" value="1"/>
</dbReference>
<dbReference type="InterPro" id="IPR012844">
    <property type="entry name" value="DhaM_N"/>
</dbReference>
<evidence type="ECO:0000256" key="4">
    <source>
        <dbReference type="ARBA" id="ARBA00012095"/>
    </source>
</evidence>
<feature type="domain" description="PTS EIIA type-4" evidence="7">
    <location>
        <begin position="1"/>
        <end position="140"/>
    </location>
</feature>
<evidence type="ECO:0000256" key="2">
    <source>
        <dbReference type="ARBA" id="ARBA00002788"/>
    </source>
</evidence>
<dbReference type="Pfam" id="PF03610">
    <property type="entry name" value="EIIA-man"/>
    <property type="match status" value="1"/>
</dbReference>
<dbReference type="Gene3D" id="3.40.50.510">
    <property type="entry name" value="Phosphotransferase system, mannose-type IIA component"/>
    <property type="match status" value="1"/>
</dbReference>
<dbReference type="EMBL" id="UGTW01000001">
    <property type="protein sequence ID" value="SUC16583.1"/>
    <property type="molecule type" value="Genomic_DNA"/>
</dbReference>
<keyword evidence="9" id="KW-0418">Kinase</keyword>
<dbReference type="PROSITE" id="PS51350">
    <property type="entry name" value="PTS_HPR_DOM"/>
    <property type="match status" value="1"/>
</dbReference>
<dbReference type="InterPro" id="IPR008279">
    <property type="entry name" value="PEP-util_enz_mobile_dom"/>
</dbReference>
<dbReference type="RefSeq" id="WP_115370680.1">
    <property type="nucleotide sequence ID" value="NZ_CP033736.1"/>
</dbReference>
<dbReference type="GO" id="GO:0047324">
    <property type="term" value="F:phosphoenolpyruvate-glycerone phosphotransferase activity"/>
    <property type="evidence" value="ECO:0007669"/>
    <property type="project" value="UniProtKB-EC"/>
</dbReference>
<evidence type="ECO:0000256" key="1">
    <source>
        <dbReference type="ARBA" id="ARBA00001113"/>
    </source>
</evidence>
<dbReference type="InterPro" id="IPR036618">
    <property type="entry name" value="PtsI_HPr-bd_sf"/>
</dbReference>
<evidence type="ECO:0000259" key="8">
    <source>
        <dbReference type="PROSITE" id="PS51350"/>
    </source>
</evidence>
<dbReference type="SUPFAM" id="SSF55594">
    <property type="entry name" value="HPr-like"/>
    <property type="match status" value="1"/>
</dbReference>
<comment type="catalytic activity">
    <reaction evidence="1">
        <text>dihydroxyacetone + phosphoenolpyruvate = dihydroxyacetone phosphate + pyruvate</text>
        <dbReference type="Rhea" id="RHEA:18381"/>
        <dbReference type="ChEBI" id="CHEBI:15361"/>
        <dbReference type="ChEBI" id="CHEBI:16016"/>
        <dbReference type="ChEBI" id="CHEBI:57642"/>
        <dbReference type="ChEBI" id="CHEBI:58702"/>
        <dbReference type="EC" id="2.7.1.121"/>
    </reaction>
</comment>
<evidence type="ECO:0000256" key="3">
    <source>
        <dbReference type="ARBA" id="ARBA00007837"/>
    </source>
</evidence>
<dbReference type="PANTHER" id="PTHR38594">
    <property type="entry name" value="PEP-DEPENDENT DIHYDROXYACETONE KINASE, PHOSPHORYL DONOR SUBUNIT DHAM"/>
    <property type="match status" value="1"/>
</dbReference>
<dbReference type="Pfam" id="PF00381">
    <property type="entry name" value="PTS-HPr"/>
    <property type="match status" value="1"/>
</dbReference>
<dbReference type="PROSITE" id="PS51096">
    <property type="entry name" value="PTS_EIIA_TYPE_4"/>
    <property type="match status" value="1"/>
</dbReference>
<evidence type="ECO:0000256" key="6">
    <source>
        <dbReference type="ARBA" id="ARBA00046577"/>
    </source>
</evidence>
<dbReference type="InterPro" id="IPR008731">
    <property type="entry name" value="PTS_EIN"/>
</dbReference>
<dbReference type="SUPFAM" id="SSF47831">
    <property type="entry name" value="Enzyme I of the PEP:sugar phosphotransferase system HPr-binding (sub)domain"/>
    <property type="match status" value="1"/>
</dbReference>
<evidence type="ECO:0000313" key="9">
    <source>
        <dbReference type="EMBL" id="SUC16583.1"/>
    </source>
</evidence>
<dbReference type="CDD" id="cd00367">
    <property type="entry name" value="PTS-HPr_like"/>
    <property type="match status" value="1"/>
</dbReference>
<dbReference type="Gene3D" id="1.10.274.10">
    <property type="entry name" value="PtsI, HPr-binding domain"/>
    <property type="match status" value="1"/>
</dbReference>
<dbReference type="InterPro" id="IPR035895">
    <property type="entry name" value="HPr-like_sf"/>
</dbReference>
<dbReference type="InterPro" id="IPR004701">
    <property type="entry name" value="PTS_EIIA_man-typ"/>
</dbReference>
<comment type="subunit">
    <text evidence="6">Homodimer. The dihydroxyacetone kinase complex is composed of a homodimer of DhaM, a homodimer of DhaK and the subunit DhaL.</text>
</comment>
<dbReference type="AlphaFoldDB" id="A0A379FBA2"/>
<dbReference type="InterPro" id="IPR001020">
    <property type="entry name" value="PTS_HPr_His_P_site"/>
</dbReference>
<comment type="function">
    <text evidence="2">Component of the dihydroxyacetone kinase complex, which is responsible for the phosphoenolpyruvate (PEP)-dependent phosphorylation of dihydroxyacetone. DhaM serves as the phosphoryl donor. Is phosphorylated by phosphoenolpyruvate in an EI- and HPr-dependent reaction, and a phosphorelay system on histidine residues finally leads to phosphoryl transfer to DhaL and dihydroxyacetone.</text>
</comment>
<proteinExistence type="inferred from homology"/>
<dbReference type="SUPFAM" id="SSF53062">
    <property type="entry name" value="PTS system fructose IIA component-like"/>
    <property type="match status" value="1"/>
</dbReference>
<dbReference type="GO" id="GO:0016020">
    <property type="term" value="C:membrane"/>
    <property type="evidence" value="ECO:0007669"/>
    <property type="project" value="InterPro"/>
</dbReference>
<dbReference type="EC" id="2.7.1.121" evidence="4"/>
<dbReference type="Pfam" id="PF05524">
    <property type="entry name" value="PEP-utilisers_N"/>
    <property type="match status" value="1"/>
</dbReference>
<protein>
    <recommendedName>
        <fullName evidence="4">phosphoenolpyruvate--glycerone phosphotransferase</fullName>
        <ecNumber evidence="4">2.7.1.121</ecNumber>
    </recommendedName>
</protein>
<dbReference type="InterPro" id="IPR036662">
    <property type="entry name" value="PTS_EIIA_man-typ_sf"/>
</dbReference>
<evidence type="ECO:0000313" key="10">
    <source>
        <dbReference type="Proteomes" id="UP000254331"/>
    </source>
</evidence>
<dbReference type="Gene3D" id="3.30.1340.10">
    <property type="entry name" value="HPr-like"/>
    <property type="match status" value="1"/>
</dbReference>
<dbReference type="InterPro" id="IPR000032">
    <property type="entry name" value="HPr-like"/>
</dbReference>